<accession>A0AAN6RFQ8</accession>
<dbReference type="SMART" id="SM00317">
    <property type="entry name" value="SET"/>
    <property type="match status" value="1"/>
</dbReference>
<evidence type="ECO:0000259" key="5">
    <source>
        <dbReference type="PROSITE" id="PS50280"/>
    </source>
</evidence>
<dbReference type="GO" id="GO:0001727">
    <property type="term" value="F:lipid kinase activity"/>
    <property type="evidence" value="ECO:0007669"/>
    <property type="project" value="TreeGrafter"/>
</dbReference>
<sequence>MLIVTRHRAKRALVSDRSEEQFLVQWKSDLNTPPLSWHAIQELVRCLEIVQDYITARESACKLAVALCDKRKSPDTGSEDDCRTSPFDRLRLHYGRTSYRSWSPSMSSSSTAPDLKDNVVTDVYNGRLDSDEYGFIFARSRSTGPDVIVVDIRALTTDEMIRVAQESKIVNANVAIRAEYVRRLQKVKGKKIHIVNSLDYSTPSLRFRYIDDYVLRDGVFRADIATQEGCQNCSAHMGRNIGCEYTKRCDCLEYAAVDEARLTSAEMIVYQQGLREGGSTMGLPKKFPYYCEGTKYRRSGTLVPFYLDSRRPIYECNDNCKCGRFCRNKNVQFGRQVEVEIFKTDDNRGWGLRCKEDLYMGQFVDTYRGEVITDEEATRREEASGVVKASYLYSLDKHAEAEGLSKEEIYVVDGEFMGGPSKFMNHSCQPNCRQYTVSYNKHDHKIYDLAFFAIRDIAAGEELTFDYLDKEEADGEEEAPEGAVRYAWRRVCSVTMAQDATDPFRDPAADATLDVPATLAVGRNASLTLGTDALIVVDEALRDAKNGCCGLSLPGTSKTTHSIPFFDVLWAESVADGDILVQYAHRVSKHVVRPRIISYKLDKSDGPLAAAWAESLLVKAYGAAQRQKRLKVLVNPFGGQGNGQKLYDKHIAPMFAAARCHLDVETTTHNGHGVEIAQGLDIDKYDALACCSGDGIPHEVWNGLAKRDDAARALLSVAVAQLPCGSGNAMSLNFNGTDSPSLAALAVIKGIRMPLDLVSVTQGDRRTLSFLSQSVGIVAECDLATEHLRWMGSARFTYGVLVRLLSQNVYPADIAVKVEHGSKAAVRELYRTQTSKPSPTFDDRATPPLNTGLPPLKYGTVNDPLPEGWELVPHRQLGNFYAGNLAYMSPDANFFPAALPSDGCLDLVRIRGTLSRPKGIATMLAVEQHKFFDLPQVDYQKISAYRIVPRDQNDGYISIDGERVPFEPFQVEVHRSLGTVLSKSGHAFEAKGV</sequence>
<dbReference type="SUPFAM" id="SSF111331">
    <property type="entry name" value="NAD kinase/diacylglycerol kinase-like"/>
    <property type="match status" value="1"/>
</dbReference>
<evidence type="ECO:0000313" key="7">
    <source>
        <dbReference type="Proteomes" id="UP001280581"/>
    </source>
</evidence>
<dbReference type="GO" id="GO:0016020">
    <property type="term" value="C:membrane"/>
    <property type="evidence" value="ECO:0007669"/>
    <property type="project" value="TreeGrafter"/>
</dbReference>
<dbReference type="GO" id="GO:0042054">
    <property type="term" value="F:histone methyltransferase activity"/>
    <property type="evidence" value="ECO:0007669"/>
    <property type="project" value="InterPro"/>
</dbReference>
<feature type="domain" description="SET" evidence="5">
    <location>
        <begin position="337"/>
        <end position="468"/>
    </location>
</feature>
<name>A0AAN6RFQ8_9PLEO</name>
<protein>
    <submittedName>
        <fullName evidence="6">Uncharacterized protein</fullName>
    </submittedName>
</protein>
<dbReference type="SMART" id="SM00468">
    <property type="entry name" value="PreSET"/>
    <property type="match status" value="1"/>
</dbReference>
<gene>
    <name evidence="6" type="ORF">GRF29_106g1188187</name>
</gene>
<dbReference type="Gene3D" id="2.60.200.40">
    <property type="match status" value="1"/>
</dbReference>
<dbReference type="InterPro" id="IPR046341">
    <property type="entry name" value="SET_dom_sf"/>
</dbReference>
<dbReference type="GO" id="GO:0008270">
    <property type="term" value="F:zinc ion binding"/>
    <property type="evidence" value="ECO:0007669"/>
    <property type="project" value="InterPro"/>
</dbReference>
<dbReference type="Pfam" id="PF24321">
    <property type="entry name" value="DUF7493"/>
    <property type="match status" value="1"/>
</dbReference>
<dbReference type="InterPro" id="IPR050187">
    <property type="entry name" value="Lipid_Phosphate_FormReg"/>
</dbReference>
<dbReference type="SUPFAM" id="SSF82199">
    <property type="entry name" value="SET domain"/>
    <property type="match status" value="1"/>
</dbReference>
<comment type="subcellular location">
    <subcellularLocation>
        <location evidence="1">Chromosome</location>
    </subcellularLocation>
</comment>
<dbReference type="InterPro" id="IPR016064">
    <property type="entry name" value="NAD/diacylglycerol_kinase_sf"/>
</dbReference>
<proteinExistence type="predicted"/>
<organism evidence="6 7">
    <name type="scientific">Pseudopithomyces chartarum</name>
    <dbReference type="NCBI Taxonomy" id="1892770"/>
    <lineage>
        <taxon>Eukaryota</taxon>
        <taxon>Fungi</taxon>
        <taxon>Dikarya</taxon>
        <taxon>Ascomycota</taxon>
        <taxon>Pezizomycotina</taxon>
        <taxon>Dothideomycetes</taxon>
        <taxon>Pleosporomycetidae</taxon>
        <taxon>Pleosporales</taxon>
        <taxon>Massarineae</taxon>
        <taxon>Didymosphaeriaceae</taxon>
        <taxon>Pseudopithomyces</taxon>
    </lineage>
</organism>
<dbReference type="Pfam" id="PF05033">
    <property type="entry name" value="Pre-SET"/>
    <property type="match status" value="1"/>
</dbReference>
<dbReference type="PANTHER" id="PTHR12358:SF31">
    <property type="entry name" value="ACYLGLYCEROL KINASE, MITOCHONDRIAL"/>
    <property type="match status" value="1"/>
</dbReference>
<reference evidence="6 7" key="1">
    <citation type="submission" date="2021-02" db="EMBL/GenBank/DDBJ databases">
        <title>Genome assembly of Pseudopithomyces chartarum.</title>
        <authorList>
            <person name="Jauregui R."/>
            <person name="Singh J."/>
            <person name="Voisey C."/>
        </authorList>
    </citation>
    <scope>NUCLEOTIDE SEQUENCE [LARGE SCALE GENOMIC DNA]</scope>
    <source>
        <strain evidence="6 7">AGR01</strain>
    </source>
</reference>
<dbReference type="AlphaFoldDB" id="A0AAN6RFQ8"/>
<dbReference type="Pfam" id="PF00856">
    <property type="entry name" value="SET"/>
    <property type="match status" value="1"/>
</dbReference>
<dbReference type="Gene3D" id="3.40.50.10330">
    <property type="entry name" value="Probable inorganic polyphosphate/atp-NAD kinase, domain 1"/>
    <property type="match status" value="1"/>
</dbReference>
<keyword evidence="2" id="KW-0158">Chromosome</keyword>
<dbReference type="GO" id="GO:0005694">
    <property type="term" value="C:chromosome"/>
    <property type="evidence" value="ECO:0007669"/>
    <property type="project" value="UniProtKB-SubCell"/>
</dbReference>
<dbReference type="GO" id="GO:0016773">
    <property type="term" value="F:phosphotransferase activity, alcohol group as acceptor"/>
    <property type="evidence" value="ECO:0007669"/>
    <property type="project" value="UniProtKB-ARBA"/>
</dbReference>
<dbReference type="InterPro" id="IPR007728">
    <property type="entry name" value="Pre-SET_dom"/>
</dbReference>
<dbReference type="InterPro" id="IPR055916">
    <property type="entry name" value="DUF7493"/>
</dbReference>
<evidence type="ECO:0000256" key="2">
    <source>
        <dbReference type="ARBA" id="ARBA00022454"/>
    </source>
</evidence>
<dbReference type="Gene3D" id="2.170.270.10">
    <property type="entry name" value="SET domain"/>
    <property type="match status" value="1"/>
</dbReference>
<dbReference type="InterPro" id="IPR017438">
    <property type="entry name" value="ATP-NAD_kinase_N"/>
</dbReference>
<dbReference type="Pfam" id="PF00781">
    <property type="entry name" value="DAGK_cat"/>
    <property type="match status" value="1"/>
</dbReference>
<dbReference type="GO" id="GO:0046512">
    <property type="term" value="P:sphingosine biosynthetic process"/>
    <property type="evidence" value="ECO:0007669"/>
    <property type="project" value="TreeGrafter"/>
</dbReference>
<dbReference type="Proteomes" id="UP001280581">
    <property type="component" value="Unassembled WGS sequence"/>
</dbReference>
<evidence type="ECO:0000256" key="1">
    <source>
        <dbReference type="ARBA" id="ARBA00004286"/>
    </source>
</evidence>
<feature type="region of interest" description="Disordered" evidence="3">
    <location>
        <begin position="832"/>
        <end position="857"/>
    </location>
</feature>
<dbReference type="PROSITE" id="PS50280">
    <property type="entry name" value="SET"/>
    <property type="match status" value="1"/>
</dbReference>
<evidence type="ECO:0000256" key="3">
    <source>
        <dbReference type="SAM" id="MobiDB-lite"/>
    </source>
</evidence>
<dbReference type="InterPro" id="IPR001206">
    <property type="entry name" value="Diacylglycerol_kinase_cat_dom"/>
</dbReference>
<feature type="domain" description="DAGKc" evidence="4">
    <location>
        <begin position="625"/>
        <end position="764"/>
    </location>
</feature>
<evidence type="ECO:0000313" key="6">
    <source>
        <dbReference type="EMBL" id="KAK3203961.1"/>
    </source>
</evidence>
<comment type="caution">
    <text evidence="6">The sequence shown here is derived from an EMBL/GenBank/DDBJ whole genome shotgun (WGS) entry which is preliminary data.</text>
</comment>
<dbReference type="GO" id="GO:0005737">
    <property type="term" value="C:cytoplasm"/>
    <property type="evidence" value="ECO:0007669"/>
    <property type="project" value="TreeGrafter"/>
</dbReference>
<dbReference type="PANTHER" id="PTHR12358">
    <property type="entry name" value="SPHINGOSINE KINASE"/>
    <property type="match status" value="1"/>
</dbReference>
<dbReference type="GO" id="GO:0005634">
    <property type="term" value="C:nucleus"/>
    <property type="evidence" value="ECO:0007669"/>
    <property type="project" value="InterPro"/>
</dbReference>
<dbReference type="InterPro" id="IPR001214">
    <property type="entry name" value="SET_dom"/>
</dbReference>
<dbReference type="SMART" id="SM00046">
    <property type="entry name" value="DAGKc"/>
    <property type="match status" value="1"/>
</dbReference>
<keyword evidence="7" id="KW-1185">Reference proteome</keyword>
<evidence type="ECO:0000259" key="4">
    <source>
        <dbReference type="PROSITE" id="PS50146"/>
    </source>
</evidence>
<dbReference type="PROSITE" id="PS50146">
    <property type="entry name" value="DAGK"/>
    <property type="match status" value="1"/>
</dbReference>
<dbReference type="EMBL" id="WVTA01000010">
    <property type="protein sequence ID" value="KAK3203961.1"/>
    <property type="molecule type" value="Genomic_DNA"/>
</dbReference>